<protein>
    <submittedName>
        <fullName evidence="1">DUF2793 domain-containing protein</fullName>
    </submittedName>
</protein>
<reference evidence="1 2" key="1">
    <citation type="submission" date="2019-08" db="EMBL/GenBank/DDBJ databases">
        <authorList>
            <person name="Seo Y.L."/>
        </authorList>
    </citation>
    <scope>NUCLEOTIDE SEQUENCE [LARGE SCALE GENOMIC DNA]</scope>
    <source>
        <strain evidence="1 2">MaA-C15</strain>
    </source>
</reference>
<dbReference type="InterPro" id="IPR021251">
    <property type="entry name" value="DUF2793"/>
</dbReference>
<dbReference type="RefSeq" id="WP_148913312.1">
    <property type="nucleotide sequence ID" value="NZ_VSZS01000054.1"/>
</dbReference>
<dbReference type="AlphaFoldDB" id="A0A5D4H622"/>
<sequence length="414" mass="43790">MEETANLSLPYIMPSQAQKHVTHNEALRMLDAIVQLSVVDRDRASPPAEPSDGQRHIVGDDAVDAWEGRESQVAAWQDGGWTFLSPRTGWLAWVAGEQALLAWDGSTWLSVGAQPMADSLEMLGVGTMADAENPFAARLNAALWTARYDAEGGNGDLRYVLNKEMPAGMLSVTMQTGWSGRAEIGLLGDDHLGIKVSPDGETWTQAMRVDAASGNMRVKSISVGTDSADGHFMTLLDDTGANMLVDLYANGNTGLRSTRYSDNANGPIQAMRKARGTLAAPAAVQSGDLMGSVIFNYYTGATFNTSARIDGRCVASSPSGGDGESRIEFAVAPASSGAASEIMRLDHAAGLSMFGANPVIDANRHHRLRPYTVAGLPSASPAGQLVYVSNGSANRRLAVSDGSSWRFPDGAVVS</sequence>
<dbReference type="Pfam" id="PF10983">
    <property type="entry name" value="DUF2793"/>
    <property type="match status" value="1"/>
</dbReference>
<name>A0A5D4H622_9HYPH</name>
<proteinExistence type="predicted"/>
<evidence type="ECO:0000313" key="1">
    <source>
        <dbReference type="EMBL" id="TYR34895.1"/>
    </source>
</evidence>
<reference evidence="1 2" key="2">
    <citation type="submission" date="2019-09" db="EMBL/GenBank/DDBJ databases">
        <title>Mesorhizobium sp. MaA-C15 isolated from Microcystis aeruginosa.</title>
        <authorList>
            <person name="Jeong S.E."/>
            <person name="Jin H.M."/>
            <person name="Jeon C.O."/>
        </authorList>
    </citation>
    <scope>NUCLEOTIDE SEQUENCE [LARGE SCALE GENOMIC DNA]</scope>
    <source>
        <strain evidence="1 2">MaA-C15</strain>
    </source>
</reference>
<dbReference type="Proteomes" id="UP000323258">
    <property type="component" value="Unassembled WGS sequence"/>
</dbReference>
<organism evidence="1 2">
    <name type="scientific">Neoaquamicrobium microcysteis</name>
    <dbReference type="NCBI Taxonomy" id="2682781"/>
    <lineage>
        <taxon>Bacteria</taxon>
        <taxon>Pseudomonadati</taxon>
        <taxon>Pseudomonadota</taxon>
        <taxon>Alphaproteobacteria</taxon>
        <taxon>Hyphomicrobiales</taxon>
        <taxon>Phyllobacteriaceae</taxon>
        <taxon>Neoaquamicrobium</taxon>
    </lineage>
</organism>
<gene>
    <name evidence="1" type="ORF">FY036_03480</name>
</gene>
<dbReference type="OrthoDB" id="564699at2"/>
<keyword evidence="2" id="KW-1185">Reference proteome</keyword>
<evidence type="ECO:0000313" key="2">
    <source>
        <dbReference type="Proteomes" id="UP000323258"/>
    </source>
</evidence>
<dbReference type="EMBL" id="VSZS01000054">
    <property type="protein sequence ID" value="TYR34895.1"/>
    <property type="molecule type" value="Genomic_DNA"/>
</dbReference>
<accession>A0A5D4H622</accession>
<comment type="caution">
    <text evidence="1">The sequence shown here is derived from an EMBL/GenBank/DDBJ whole genome shotgun (WGS) entry which is preliminary data.</text>
</comment>